<keyword evidence="6 17" id="KW-0031">Aminopeptidase</keyword>
<dbReference type="InterPro" id="IPR042097">
    <property type="entry name" value="Aminopeptidase_N-like_N_sf"/>
</dbReference>
<dbReference type="PRINTS" id="PR00756">
    <property type="entry name" value="ALADIPTASE"/>
</dbReference>
<evidence type="ECO:0000256" key="3">
    <source>
        <dbReference type="ARBA" id="ARBA00010136"/>
    </source>
</evidence>
<accession>A0ABV9XUB1</accession>
<evidence type="ECO:0000256" key="13">
    <source>
        <dbReference type="ARBA" id="ARBA00031533"/>
    </source>
</evidence>
<sequence length="852" mass="94706">MAAPNLTRDQAQQRAALLEVDSYRIELDLTDGGGKPGSDTFRSTTVVTFRSRTPGESSWIDVVAANVHRAVLNGREVDVSSYREEDGLHLPDLAEDNELVVEADCRYMNTGEGLHRFVDPVDGEVYLYSQFETADAKRMFACFDQPDLKAVYTLTVTAPHHWKVISNAAIESTEDGAGGADVHRFGTTKPISTYLVALVAGPYAEWRDEFTDGGTTIPLGIYCRASLAPHMDHERLFTETKQGFGFFHGAFGVEYPFGKYDQCFVPEFNAGAMENAGCVTFLEDYVFRSRVTRYLYERRAETVLHEMAHMWFGDLVTMRWWDDLWLNESFATWASVLAQAEATEYRQAWTTFAKIEKSWAYRQDQLPSTHPVASDIPDLQAVEVNFDGITYAKGASVLKQLVAYVGLENFLAGLRVYFAKHEWGNATLADLLGALEEASGRDLSWWSAQWLETTGLNLLRPKFTVDAEGRFTGFAVLQGGARPGAGELRTHRLAIGVYDDENGKLVRKHRVELDVSGDRTEVPELVGVHRGKLVLVNDDDLTYCTMRLDPDSLASLIDHIADIAEPLPRTLCWSAAWEMTREAELKARDFVNLVLGGLAAETEVGVVQRLLLQAQTALSSYADTSWRDEGWRRFTARVLELARAAGPGSDHQLAFVNSLAGSVLDEGSLAVLRGWFDGTDVLEGLDVDTDLRWRLLHALVAHGAAGLDEIRAEEERDPTATGRRRAESARALRPSVEAKTEAWDRAVHDDELPNAVSEAIVAGIQHAGQKALLQPFVERYFADVADVWDRRSSERAQSVVVGLFPSWSIHQETVTAADAWLAEERPPALRRLVSEGRAGIVRALAAQEFDRS</sequence>
<feature type="domain" description="Peptidase M1 membrane alanine aminopeptidase" evidence="14">
    <location>
        <begin position="239"/>
        <end position="450"/>
    </location>
</feature>
<feature type="domain" description="Aminopeptidase N-like N-terminal" evidence="16">
    <location>
        <begin position="40"/>
        <end position="195"/>
    </location>
</feature>
<dbReference type="Pfam" id="PF17900">
    <property type="entry name" value="Peptidase_M1_N"/>
    <property type="match status" value="1"/>
</dbReference>
<dbReference type="Pfam" id="PF11838">
    <property type="entry name" value="ERAP1_C"/>
    <property type="match status" value="1"/>
</dbReference>
<keyword evidence="10" id="KW-0862">Zinc</keyword>
<reference evidence="18" key="1">
    <citation type="journal article" date="2019" name="Int. J. Syst. Evol. Microbiol.">
        <title>The Global Catalogue of Microorganisms (GCM) 10K type strain sequencing project: providing services to taxonomists for standard genome sequencing and annotation.</title>
        <authorList>
            <consortium name="The Broad Institute Genomics Platform"/>
            <consortium name="The Broad Institute Genome Sequencing Center for Infectious Disease"/>
            <person name="Wu L."/>
            <person name="Ma J."/>
        </authorList>
    </citation>
    <scope>NUCLEOTIDE SEQUENCE [LARGE SCALE GENOMIC DNA]</scope>
    <source>
        <strain evidence="18">KCTC 12848</strain>
    </source>
</reference>
<dbReference type="SUPFAM" id="SSF55486">
    <property type="entry name" value="Metalloproteases ('zincins'), catalytic domain"/>
    <property type="match status" value="1"/>
</dbReference>
<organism evidence="17 18">
    <name type="scientific">Saccharothrix xinjiangensis</name>
    <dbReference type="NCBI Taxonomy" id="204798"/>
    <lineage>
        <taxon>Bacteria</taxon>
        <taxon>Bacillati</taxon>
        <taxon>Actinomycetota</taxon>
        <taxon>Actinomycetes</taxon>
        <taxon>Pseudonocardiales</taxon>
        <taxon>Pseudonocardiaceae</taxon>
        <taxon>Saccharothrix</taxon>
    </lineage>
</organism>
<evidence type="ECO:0000259" key="15">
    <source>
        <dbReference type="Pfam" id="PF11838"/>
    </source>
</evidence>
<keyword evidence="8" id="KW-0479">Metal-binding</keyword>
<evidence type="ECO:0000256" key="5">
    <source>
        <dbReference type="ARBA" id="ARBA00015611"/>
    </source>
</evidence>
<dbReference type="PANTHER" id="PTHR11533">
    <property type="entry name" value="PROTEASE M1 ZINC METALLOPROTEASE"/>
    <property type="match status" value="1"/>
</dbReference>
<dbReference type="Proteomes" id="UP001595833">
    <property type="component" value="Unassembled WGS sequence"/>
</dbReference>
<gene>
    <name evidence="17" type="primary">pepN</name>
    <name evidence="17" type="ORF">ACFPFM_08705</name>
</gene>
<evidence type="ECO:0000256" key="6">
    <source>
        <dbReference type="ARBA" id="ARBA00022438"/>
    </source>
</evidence>
<dbReference type="InterPro" id="IPR001930">
    <property type="entry name" value="Peptidase_M1"/>
</dbReference>
<dbReference type="Gene3D" id="2.60.40.1730">
    <property type="entry name" value="tricorn interacting facor f3 domain"/>
    <property type="match status" value="1"/>
</dbReference>
<evidence type="ECO:0000256" key="1">
    <source>
        <dbReference type="ARBA" id="ARBA00000098"/>
    </source>
</evidence>
<dbReference type="InterPro" id="IPR014782">
    <property type="entry name" value="Peptidase_M1_dom"/>
</dbReference>
<evidence type="ECO:0000259" key="16">
    <source>
        <dbReference type="Pfam" id="PF17900"/>
    </source>
</evidence>
<keyword evidence="18" id="KW-1185">Reference proteome</keyword>
<comment type="cofactor">
    <cofactor evidence="2">
        <name>Zn(2+)</name>
        <dbReference type="ChEBI" id="CHEBI:29105"/>
    </cofactor>
</comment>
<dbReference type="InterPro" id="IPR045357">
    <property type="entry name" value="Aminopeptidase_N-like_N"/>
</dbReference>
<evidence type="ECO:0000256" key="8">
    <source>
        <dbReference type="ARBA" id="ARBA00022723"/>
    </source>
</evidence>
<dbReference type="PANTHER" id="PTHR11533:SF174">
    <property type="entry name" value="PUROMYCIN-SENSITIVE AMINOPEPTIDASE-RELATED"/>
    <property type="match status" value="1"/>
</dbReference>
<name>A0ABV9XUB1_9PSEU</name>
<evidence type="ECO:0000256" key="2">
    <source>
        <dbReference type="ARBA" id="ARBA00001947"/>
    </source>
</evidence>
<keyword evidence="7" id="KW-0645">Protease</keyword>
<feature type="domain" description="ERAP1-like C-terminal" evidence="15">
    <location>
        <begin position="533"/>
        <end position="840"/>
    </location>
</feature>
<dbReference type="Gene3D" id="1.10.390.10">
    <property type="entry name" value="Neutral Protease Domain 2"/>
    <property type="match status" value="1"/>
</dbReference>
<comment type="caution">
    <text evidence="17">The sequence shown here is derived from an EMBL/GenBank/DDBJ whole genome shotgun (WGS) entry which is preliminary data.</text>
</comment>
<evidence type="ECO:0000256" key="7">
    <source>
        <dbReference type="ARBA" id="ARBA00022670"/>
    </source>
</evidence>
<comment type="catalytic activity">
    <reaction evidence="1">
        <text>Release of an N-terminal amino acid, Xaa-|-Yaa- from a peptide, amide or arylamide. Xaa is preferably Ala, but may be most amino acids including Pro (slow action). When a terminal hydrophobic residue is followed by a prolyl residue, the two may be released as an intact Xaa-Pro dipeptide.</text>
        <dbReference type="EC" id="3.4.11.2"/>
    </reaction>
</comment>
<evidence type="ECO:0000256" key="4">
    <source>
        <dbReference type="ARBA" id="ARBA00012564"/>
    </source>
</evidence>
<dbReference type="EC" id="3.4.11.2" evidence="4"/>
<dbReference type="SUPFAM" id="SSF63737">
    <property type="entry name" value="Leukotriene A4 hydrolase N-terminal domain"/>
    <property type="match status" value="1"/>
</dbReference>
<dbReference type="InterPro" id="IPR012778">
    <property type="entry name" value="Pept_M1_aminopeptidase"/>
</dbReference>
<dbReference type="NCBIfam" id="TIGR02412">
    <property type="entry name" value="pepN_strep_liv"/>
    <property type="match status" value="1"/>
</dbReference>
<dbReference type="InterPro" id="IPR027268">
    <property type="entry name" value="Peptidase_M4/M1_CTD_sf"/>
</dbReference>
<dbReference type="Pfam" id="PF01433">
    <property type="entry name" value="Peptidase_M1"/>
    <property type="match status" value="1"/>
</dbReference>
<dbReference type="GO" id="GO:0016285">
    <property type="term" value="F:alanyl aminopeptidase activity"/>
    <property type="evidence" value="ECO:0007669"/>
    <property type="project" value="UniProtKB-EC"/>
</dbReference>
<dbReference type="InterPro" id="IPR050344">
    <property type="entry name" value="Peptidase_M1_aminopeptidases"/>
</dbReference>
<protein>
    <recommendedName>
        <fullName evidence="5">Aminopeptidase N</fullName>
        <ecNumber evidence="4">3.4.11.2</ecNumber>
    </recommendedName>
    <alternativeName>
        <fullName evidence="12">Alanine aminopeptidase</fullName>
    </alternativeName>
    <alternativeName>
        <fullName evidence="13">Lysyl aminopeptidase</fullName>
    </alternativeName>
</protein>
<dbReference type="EMBL" id="JBHSJB010000007">
    <property type="protein sequence ID" value="MFC5053836.1"/>
    <property type="molecule type" value="Genomic_DNA"/>
</dbReference>
<evidence type="ECO:0000256" key="12">
    <source>
        <dbReference type="ARBA" id="ARBA00029811"/>
    </source>
</evidence>
<dbReference type="CDD" id="cd09602">
    <property type="entry name" value="M1_APN"/>
    <property type="match status" value="1"/>
</dbReference>
<evidence type="ECO:0000256" key="9">
    <source>
        <dbReference type="ARBA" id="ARBA00022801"/>
    </source>
</evidence>
<evidence type="ECO:0000256" key="10">
    <source>
        <dbReference type="ARBA" id="ARBA00022833"/>
    </source>
</evidence>
<evidence type="ECO:0000256" key="11">
    <source>
        <dbReference type="ARBA" id="ARBA00023049"/>
    </source>
</evidence>
<keyword evidence="11" id="KW-0482">Metalloprotease</keyword>
<proteinExistence type="inferred from homology"/>
<evidence type="ECO:0000259" key="14">
    <source>
        <dbReference type="Pfam" id="PF01433"/>
    </source>
</evidence>
<dbReference type="RefSeq" id="WP_344036711.1">
    <property type="nucleotide sequence ID" value="NZ_BAAAKE010000005.1"/>
</dbReference>
<evidence type="ECO:0000313" key="17">
    <source>
        <dbReference type="EMBL" id="MFC5053836.1"/>
    </source>
</evidence>
<dbReference type="InterPro" id="IPR024571">
    <property type="entry name" value="ERAP1-like_C_dom"/>
</dbReference>
<keyword evidence="9 17" id="KW-0378">Hydrolase</keyword>
<evidence type="ECO:0000313" key="18">
    <source>
        <dbReference type="Proteomes" id="UP001595833"/>
    </source>
</evidence>
<comment type="similarity">
    <text evidence="3">Belongs to the peptidase M1 family.</text>
</comment>